<evidence type="ECO:0000313" key="2">
    <source>
        <dbReference type="EMBL" id="QJH97671.1"/>
    </source>
</evidence>
<accession>A0A6H1ZNY0</accession>
<evidence type="ECO:0000313" key="1">
    <source>
        <dbReference type="EMBL" id="QJA49218.1"/>
    </source>
</evidence>
<sequence>MAIANFTSWTESDTNNRLVRNTVKITAASFAKQDYSRIYSGDLSLNSEAHFRFETQITGGTAANQGMYLCMTNSDGGTLNGYDAAGFYGMGAIVDYNSGSPLIHAKTVNNGANTWSTGVSISLSTTYWVDVLVDDTNVTVKVYSDSNFSTQVGSTQTVAVVAGDYDYFIFNGSGTSNADEVNGWVQFLSINPPTDSQDLATWTESDAAGVLSVNSYIINAVIWEKQDYSRVYKQINLNRIHYRFQTIVETGTEVNQRMFLHLTDSAGTSANGHGTAGYDGMGSAVDYQSGSPKIYALKYSSGSSTFSAGVSISIDTNYWVDVVIDDTNVTVKVYSDSGFSSQVGADQSVTIVSGSLVYLCVNGDGSANTDSIDGFVGEIELVSTNVSEDKLLNASVNIPASEVLCNARIEGENSNTNNLNARILIEQEGKCWVNIEGQDFSDRWMKVRTVRKLSQLSQFECELTGIEDADKAYVKKGATVYFYFDNQNNLMQKGVIETVEYQTEFDCKITGYGMAKKLQERKVNPKDVEGKSIFTRVNSDTIISTLCSFNDDATSPYILSVGQNDSIPGLTIRFDDEDKLRAVAATVEQAGLDWWMTHIGEAQDIINVGLRDTTSKMTFYTAGANQNAYSVSYEEDIEDLANFVVAIGKGDGVNQYSTTFYDASPTWTKISGTEISAYSSDSNTVALYHFENNATDSGPSGHDLSTSGTPTYISSGAVIGTYAADSQPSLTYYHYAGSPNTTWFTNMPSGTFEFWIYPTGTQFGDVAVITSGAHTMFHLGDGGGFRPYFVFQKGGVQDATNSFNVNQWNHFALTWNLGSMEAKLYLNGNLDSVHNGSFYLEDETPSTLRLGNWKGYFDEMRLSNSVRSSFNTDATNISEIQNSIPVSGTSGFSSPGTINIGNEQIIYSGTDATHFTSCTRGANSTTAVTHPIGALTFKYISSGTFWSNHLLSESGSSIYANGLKFKKIDAKDTEDINAVQTRASNYLDDNRTLGKRIVIEVGDMREVHDNCDVGEWVTVVDADTGLNADYKIVGMETIISYEDGETMYLELVKTKKVLLENLMQSVKDVSILNAYSQGSTTTPAIGPQEGNTKGGTTGFDYPLSMKFYIPSDAKKINKVKLSWNQADFQGTTSGTSSGIYTQSGAYQKVSVKIDGTDRTSALSGPWSGNSVTDLDVSSYITLGGYHTIDLCTSGTDARRISANGWAQVYVPSR</sequence>
<dbReference type="Gene3D" id="2.60.120.200">
    <property type="match status" value="1"/>
</dbReference>
<dbReference type="InterPro" id="IPR013320">
    <property type="entry name" value="ConA-like_dom_sf"/>
</dbReference>
<organism evidence="1">
    <name type="scientific">viral metagenome</name>
    <dbReference type="NCBI Taxonomy" id="1070528"/>
    <lineage>
        <taxon>unclassified sequences</taxon>
        <taxon>metagenomes</taxon>
        <taxon>organismal metagenomes</taxon>
    </lineage>
</organism>
<name>A0A6H1ZNY0_9ZZZZ</name>
<dbReference type="EMBL" id="MT144696">
    <property type="protein sequence ID" value="QJH97671.1"/>
    <property type="molecule type" value="Genomic_DNA"/>
</dbReference>
<gene>
    <name evidence="1" type="ORF">TM448A01271_0006</name>
    <name evidence="2" type="ORF">TM448B01062_0016</name>
</gene>
<proteinExistence type="predicted"/>
<reference evidence="1" key="1">
    <citation type="submission" date="2020-03" db="EMBL/GenBank/DDBJ databases">
        <title>The deep terrestrial virosphere.</title>
        <authorList>
            <person name="Holmfeldt K."/>
            <person name="Nilsson E."/>
            <person name="Simone D."/>
            <person name="Lopez-Fernandez M."/>
            <person name="Wu X."/>
            <person name="de Brujin I."/>
            <person name="Lundin D."/>
            <person name="Andersson A."/>
            <person name="Bertilsson S."/>
            <person name="Dopson M."/>
        </authorList>
    </citation>
    <scope>NUCLEOTIDE SEQUENCE</scope>
    <source>
        <strain evidence="1">TM448A01271</strain>
        <strain evidence="2">TM448B01062</strain>
    </source>
</reference>
<dbReference type="SUPFAM" id="SSF49899">
    <property type="entry name" value="Concanavalin A-like lectins/glucanases"/>
    <property type="match status" value="1"/>
</dbReference>
<protein>
    <submittedName>
        <fullName evidence="1">Putative tail protein</fullName>
    </submittedName>
</protein>
<dbReference type="AlphaFoldDB" id="A0A6H1ZNY0"/>
<dbReference type="EMBL" id="MT144125">
    <property type="protein sequence ID" value="QJA49218.1"/>
    <property type="molecule type" value="Genomic_DNA"/>
</dbReference>